<dbReference type="Pfam" id="PF20515">
    <property type="entry name" value="2OG-FeII_Oxy_6"/>
    <property type="match status" value="1"/>
</dbReference>
<gene>
    <name evidence="2" type="ORF">PPACK8108_LOCUS21426</name>
</gene>
<evidence type="ECO:0000313" key="2">
    <source>
        <dbReference type="EMBL" id="CAH7686729.1"/>
    </source>
</evidence>
<accession>A0AAV0BL89</accession>
<proteinExistence type="predicted"/>
<sequence length="219" mass="24901">MVIVGRYINQNKLSQQMTIKGFSQDEEEAGFLKMGNFLSTVFQEVASGAYDSCKSYLKEQSIPSLSKMNFNQKENYCLDNFSSAITYTINDFCNKAHVDNDTDNWTLIGFIPIKKDGDLAIEDFDVEGGEFVIRDLKVFIDLPKVKGITLVVLKTNKLKHQTIPSKSTSGLFTRFGFSCQISKNMSITMEKYHSDHYEDKNHSFGNYDDYIIKGKRNAA</sequence>
<organism evidence="2 3">
    <name type="scientific">Phakopsora pachyrhizi</name>
    <name type="common">Asian soybean rust disease fungus</name>
    <dbReference type="NCBI Taxonomy" id="170000"/>
    <lineage>
        <taxon>Eukaryota</taxon>
        <taxon>Fungi</taxon>
        <taxon>Dikarya</taxon>
        <taxon>Basidiomycota</taxon>
        <taxon>Pucciniomycotina</taxon>
        <taxon>Pucciniomycetes</taxon>
        <taxon>Pucciniales</taxon>
        <taxon>Phakopsoraceae</taxon>
        <taxon>Phakopsora</taxon>
    </lineage>
</organism>
<reference evidence="2" key="1">
    <citation type="submission" date="2022-06" db="EMBL/GenBank/DDBJ databases">
        <authorList>
            <consortium name="SYNGENTA / RWTH Aachen University"/>
        </authorList>
    </citation>
    <scope>NUCLEOTIDE SEQUENCE</scope>
</reference>
<name>A0AAV0BL89_PHAPC</name>
<feature type="domain" description="Tet-like 2OG-Fe(II) oxygenase" evidence="1">
    <location>
        <begin position="3"/>
        <end position="165"/>
    </location>
</feature>
<dbReference type="Proteomes" id="UP001153365">
    <property type="component" value="Unassembled WGS sequence"/>
</dbReference>
<dbReference type="InterPro" id="IPR046798">
    <property type="entry name" value="2OG-FeII_Oxy_6"/>
</dbReference>
<protein>
    <submittedName>
        <fullName evidence="2">Expressed protein</fullName>
    </submittedName>
</protein>
<comment type="caution">
    <text evidence="2">The sequence shown here is derived from an EMBL/GenBank/DDBJ whole genome shotgun (WGS) entry which is preliminary data.</text>
</comment>
<dbReference type="EMBL" id="CALTRL010005810">
    <property type="protein sequence ID" value="CAH7686729.1"/>
    <property type="molecule type" value="Genomic_DNA"/>
</dbReference>
<keyword evidence="3" id="KW-1185">Reference proteome</keyword>
<dbReference type="AlphaFoldDB" id="A0AAV0BL89"/>
<evidence type="ECO:0000259" key="1">
    <source>
        <dbReference type="Pfam" id="PF20515"/>
    </source>
</evidence>
<evidence type="ECO:0000313" key="3">
    <source>
        <dbReference type="Proteomes" id="UP001153365"/>
    </source>
</evidence>